<evidence type="ECO:0000256" key="3">
    <source>
        <dbReference type="SAM" id="MobiDB-lite"/>
    </source>
</evidence>
<proteinExistence type="predicted"/>
<evidence type="ECO:0000256" key="4">
    <source>
        <dbReference type="SAM" id="Phobius"/>
    </source>
</evidence>
<evidence type="ECO:0000256" key="1">
    <source>
        <dbReference type="ARBA" id="ARBA00023098"/>
    </source>
</evidence>
<dbReference type="InterPro" id="IPR052580">
    <property type="entry name" value="Lipid_Hydrolase"/>
</dbReference>
<dbReference type="Proteomes" id="UP000284605">
    <property type="component" value="Unassembled WGS sequence"/>
</dbReference>
<dbReference type="Pfam" id="PF01734">
    <property type="entry name" value="Patatin"/>
    <property type="match status" value="1"/>
</dbReference>
<keyword evidence="4" id="KW-0472">Membrane</keyword>
<keyword evidence="7" id="KW-1185">Reference proteome</keyword>
<dbReference type="Gene3D" id="3.40.1090.10">
    <property type="entry name" value="Cytosolic phospholipase A2 catalytic domain"/>
    <property type="match status" value="2"/>
</dbReference>
<dbReference type="PANTHER" id="PTHR46394:SF1">
    <property type="entry name" value="PNPLA DOMAIN-CONTAINING PROTEIN"/>
    <property type="match status" value="1"/>
</dbReference>
<dbReference type="EMBL" id="QYUK01000008">
    <property type="protein sequence ID" value="RJF94695.1"/>
    <property type="molecule type" value="Genomic_DNA"/>
</dbReference>
<dbReference type="GO" id="GO:0016042">
    <property type="term" value="P:lipid catabolic process"/>
    <property type="evidence" value="ECO:0007669"/>
    <property type="project" value="UniProtKB-UniRule"/>
</dbReference>
<keyword evidence="4" id="KW-1133">Transmembrane helix</keyword>
<dbReference type="PANTHER" id="PTHR46394">
    <property type="entry name" value="ANNEXIN"/>
    <property type="match status" value="1"/>
</dbReference>
<dbReference type="PROSITE" id="PS51635">
    <property type="entry name" value="PNPLA"/>
    <property type="match status" value="1"/>
</dbReference>
<dbReference type="GO" id="GO:0016787">
    <property type="term" value="F:hydrolase activity"/>
    <property type="evidence" value="ECO:0007669"/>
    <property type="project" value="UniProtKB-UniRule"/>
</dbReference>
<protein>
    <submittedName>
        <fullName evidence="6">Patatin</fullName>
    </submittedName>
</protein>
<feature type="region of interest" description="Disordered" evidence="3">
    <location>
        <begin position="1"/>
        <end position="23"/>
    </location>
</feature>
<keyword evidence="2" id="KW-0442">Lipid degradation</keyword>
<dbReference type="SUPFAM" id="SSF52151">
    <property type="entry name" value="FabD/lysophospholipase-like"/>
    <property type="match status" value="1"/>
</dbReference>
<evidence type="ECO:0000256" key="2">
    <source>
        <dbReference type="PROSITE-ProRule" id="PRU01161"/>
    </source>
</evidence>
<dbReference type="AlphaFoldDB" id="A0A418WTZ1"/>
<accession>A0A418WTZ1</accession>
<evidence type="ECO:0000259" key="5">
    <source>
        <dbReference type="PROSITE" id="PS51635"/>
    </source>
</evidence>
<evidence type="ECO:0000313" key="7">
    <source>
        <dbReference type="Proteomes" id="UP000284605"/>
    </source>
</evidence>
<feature type="short sequence motif" description="DGA/G" evidence="2">
    <location>
        <begin position="269"/>
        <end position="271"/>
    </location>
</feature>
<dbReference type="InterPro" id="IPR002641">
    <property type="entry name" value="PNPLA_dom"/>
</dbReference>
<dbReference type="InterPro" id="IPR016035">
    <property type="entry name" value="Acyl_Trfase/lysoPLipase"/>
</dbReference>
<feature type="short sequence motif" description="GXGXXG" evidence="2">
    <location>
        <begin position="37"/>
        <end position="42"/>
    </location>
</feature>
<gene>
    <name evidence="6" type="ORF">D3874_02410</name>
</gene>
<keyword evidence="4" id="KW-0812">Transmembrane</keyword>
<name>A0A418WTZ1_9PROT</name>
<organism evidence="6 7">
    <name type="scientific">Oleomonas cavernae</name>
    <dbReference type="NCBI Taxonomy" id="2320859"/>
    <lineage>
        <taxon>Bacteria</taxon>
        <taxon>Pseudomonadati</taxon>
        <taxon>Pseudomonadota</taxon>
        <taxon>Alphaproteobacteria</taxon>
        <taxon>Acetobacterales</taxon>
        <taxon>Acetobacteraceae</taxon>
        <taxon>Oleomonas</taxon>
    </lineage>
</organism>
<reference evidence="6 7" key="1">
    <citation type="submission" date="2018-09" db="EMBL/GenBank/DDBJ databases">
        <authorList>
            <person name="Zhu H."/>
        </authorList>
    </citation>
    <scope>NUCLEOTIDE SEQUENCE [LARGE SCALE GENOMIC DNA]</scope>
    <source>
        <strain evidence="6 7">K1W22B-8</strain>
    </source>
</reference>
<feature type="domain" description="PNPLA" evidence="5">
    <location>
        <begin position="33"/>
        <end position="282"/>
    </location>
</feature>
<comment type="caution">
    <text evidence="6">The sequence shown here is derived from an EMBL/GenBank/DDBJ whole genome shotgun (WGS) entry which is preliminary data.</text>
</comment>
<keyword evidence="1 2" id="KW-0443">Lipid metabolism</keyword>
<feature type="transmembrane region" description="Helical" evidence="4">
    <location>
        <begin position="155"/>
        <end position="175"/>
    </location>
</feature>
<feature type="short sequence motif" description="GXSXG" evidence="2">
    <location>
        <begin position="64"/>
        <end position="68"/>
    </location>
</feature>
<feature type="active site" description="Proton acceptor" evidence="2">
    <location>
        <position position="269"/>
    </location>
</feature>
<evidence type="ECO:0000313" key="6">
    <source>
        <dbReference type="EMBL" id="RJF94695.1"/>
    </source>
</evidence>
<keyword evidence="2" id="KW-0378">Hydrolase</keyword>
<feature type="active site" description="Nucleophile" evidence="2">
    <location>
        <position position="66"/>
    </location>
</feature>
<feature type="transmembrane region" description="Helical" evidence="4">
    <location>
        <begin position="132"/>
        <end position="149"/>
    </location>
</feature>
<sequence length="560" mass="61285">MGSDSPPKMTQDTISPLVDKGSRPPMTQLRAYVAFEGGGAKGLVHIGALKFLETKNVLFKGFAGTSAGAIIAALKAAGYAADDLVDPIAKTTLLDDQPVQMRDALDLLGRWNWRKIQAIVFAASKIPYFPRLYLVATLLSFGALFNAMFEDNRIGMVLFAAIFALLLFVLSRVILGVATLDHFRDHFAELLRLRIAPASPDHIVCFRDFGPKTGRPDLMIVATNITGGRMTLFSADTTPNVPVADAVAASICIPAIFRPWKIEGQHYYDGGLVSNLPAWPFDEMRAIDPDAYTFAIEIEGNDRSLDADADGFQWIRQILRTAVFGSSFLSKRAIGRLEVVKMRTETGLLEFDLRRDAVMKLVADATAFAAADIGTNLFANPAILHEACGRLRDAAIQVFRDTVEVFAAGAFVGRVRVAVAMLEDGYTRSLRLRHGVGFETDTDEALLLPIDGSFVGEAWNKKERYFTVMPDGWAEAPEWPIGSLEGPENRQLRKLIWPNLMWSLSVPILGGDGKVQFVAVLDGNDRIGPTSAKLEAVIDLISDHAKTIFKTAVEKLIVLA</sequence>